<feature type="signal peptide" evidence="2">
    <location>
        <begin position="1"/>
        <end position="16"/>
    </location>
</feature>
<reference evidence="3" key="1">
    <citation type="submission" date="2021-09" db="EMBL/GenBank/DDBJ databases">
        <authorList>
            <person name="Martin H S."/>
        </authorList>
    </citation>
    <scope>NUCLEOTIDE SEQUENCE</scope>
</reference>
<feature type="chain" id="PRO_5035234473" evidence="2">
    <location>
        <begin position="17"/>
        <end position="127"/>
    </location>
</feature>
<keyword evidence="4" id="KW-1185">Reference proteome</keyword>
<dbReference type="EMBL" id="CAKASE010000046">
    <property type="protein sequence ID" value="CAG9561161.1"/>
    <property type="molecule type" value="Genomic_DNA"/>
</dbReference>
<feature type="compositionally biased region" description="Polar residues" evidence="1">
    <location>
        <begin position="116"/>
        <end position="127"/>
    </location>
</feature>
<accession>A0A8J2QER5</accession>
<organism evidence="3 4">
    <name type="scientific">Danaus chrysippus</name>
    <name type="common">African queen</name>
    <dbReference type="NCBI Taxonomy" id="151541"/>
    <lineage>
        <taxon>Eukaryota</taxon>
        <taxon>Metazoa</taxon>
        <taxon>Ecdysozoa</taxon>
        <taxon>Arthropoda</taxon>
        <taxon>Hexapoda</taxon>
        <taxon>Insecta</taxon>
        <taxon>Pterygota</taxon>
        <taxon>Neoptera</taxon>
        <taxon>Endopterygota</taxon>
        <taxon>Lepidoptera</taxon>
        <taxon>Glossata</taxon>
        <taxon>Ditrysia</taxon>
        <taxon>Papilionoidea</taxon>
        <taxon>Nymphalidae</taxon>
        <taxon>Danainae</taxon>
        <taxon>Danaini</taxon>
        <taxon>Danaina</taxon>
        <taxon>Danaus</taxon>
        <taxon>Anosia</taxon>
    </lineage>
</organism>
<sequence>MLSLLLVLYLSYNVDCHLLPVVYAAPSAVSHQSRIDVKSTPAFITPVLYSSTVYATYPGKVDENSNTVYSPVLSDTVLTPVALSYFHNLPLARALQSPVFIHEEDLNADDKDPENNDSQSTTNTKTI</sequence>
<name>A0A8J2QER5_9NEOP</name>
<keyword evidence="2" id="KW-0732">Signal</keyword>
<proteinExistence type="predicted"/>
<feature type="region of interest" description="Disordered" evidence="1">
    <location>
        <begin position="104"/>
        <end position="127"/>
    </location>
</feature>
<evidence type="ECO:0000256" key="2">
    <source>
        <dbReference type="SAM" id="SignalP"/>
    </source>
</evidence>
<evidence type="ECO:0000313" key="3">
    <source>
        <dbReference type="EMBL" id="CAG9561161.1"/>
    </source>
</evidence>
<gene>
    <name evidence="3" type="ORF">DCHRY22_LOCUS2710</name>
</gene>
<evidence type="ECO:0000256" key="1">
    <source>
        <dbReference type="SAM" id="MobiDB-lite"/>
    </source>
</evidence>
<evidence type="ECO:0000313" key="4">
    <source>
        <dbReference type="Proteomes" id="UP000789524"/>
    </source>
</evidence>
<comment type="caution">
    <text evidence="3">The sequence shown here is derived from an EMBL/GenBank/DDBJ whole genome shotgun (WGS) entry which is preliminary data.</text>
</comment>
<dbReference type="OrthoDB" id="7395552at2759"/>
<feature type="compositionally biased region" description="Basic and acidic residues" evidence="1">
    <location>
        <begin position="104"/>
        <end position="114"/>
    </location>
</feature>
<dbReference type="Proteomes" id="UP000789524">
    <property type="component" value="Unassembled WGS sequence"/>
</dbReference>
<dbReference type="AlphaFoldDB" id="A0A8J2QER5"/>
<protein>
    <submittedName>
        <fullName evidence="3">(African queen) hypothetical protein</fullName>
    </submittedName>
</protein>